<evidence type="ECO:0000256" key="1">
    <source>
        <dbReference type="SAM" id="MobiDB-lite"/>
    </source>
</evidence>
<accession>A0ABX1E625</accession>
<sequence>MVRFLVARRPWWPLLHRNMPESGFPVMSQPCPARFTHEGADDMAEMTWLKPPFRRRRATSAAGKAQQDVAGRLQAAAA</sequence>
<evidence type="ECO:0000313" key="3">
    <source>
        <dbReference type="Proteomes" id="UP000787635"/>
    </source>
</evidence>
<dbReference type="Proteomes" id="UP000787635">
    <property type="component" value="Unassembled WGS sequence"/>
</dbReference>
<evidence type="ECO:0000313" key="2">
    <source>
        <dbReference type="EMBL" id="NKC32233.1"/>
    </source>
</evidence>
<proteinExistence type="predicted"/>
<keyword evidence="3" id="KW-1185">Reference proteome</keyword>
<protein>
    <submittedName>
        <fullName evidence="2">Uncharacterized protein</fullName>
    </submittedName>
</protein>
<gene>
    <name evidence="2" type="ORF">HEQ75_15330</name>
</gene>
<organism evidence="2 3">
    <name type="scientific">Falsiroseomonas selenitidurans</name>
    <dbReference type="NCBI Taxonomy" id="2716335"/>
    <lineage>
        <taxon>Bacteria</taxon>
        <taxon>Pseudomonadati</taxon>
        <taxon>Pseudomonadota</taxon>
        <taxon>Alphaproteobacteria</taxon>
        <taxon>Acetobacterales</taxon>
        <taxon>Roseomonadaceae</taxon>
        <taxon>Falsiroseomonas</taxon>
    </lineage>
</organism>
<name>A0ABX1E625_9PROT</name>
<feature type="region of interest" description="Disordered" evidence="1">
    <location>
        <begin position="56"/>
        <end position="78"/>
    </location>
</feature>
<dbReference type="RefSeq" id="WP_168032097.1">
    <property type="nucleotide sequence ID" value="NZ_JAAVNE010000024.1"/>
</dbReference>
<comment type="caution">
    <text evidence="2">The sequence shown here is derived from an EMBL/GenBank/DDBJ whole genome shotgun (WGS) entry which is preliminary data.</text>
</comment>
<dbReference type="EMBL" id="JAAVNE010000024">
    <property type="protein sequence ID" value="NKC32233.1"/>
    <property type="molecule type" value="Genomic_DNA"/>
</dbReference>
<reference evidence="2 3" key="1">
    <citation type="submission" date="2020-03" db="EMBL/GenBank/DDBJ databases">
        <title>Roseomonas selenitidurans sp. nov. isolated from urban soil.</title>
        <authorList>
            <person name="Liu H."/>
        </authorList>
    </citation>
    <scope>NUCLEOTIDE SEQUENCE [LARGE SCALE GENOMIC DNA]</scope>
    <source>
        <strain evidence="2 3">BU-1</strain>
    </source>
</reference>